<reference evidence="6" key="2">
    <citation type="submission" date="2021-04" db="EMBL/GenBank/DDBJ databases">
        <authorList>
            <person name="Gilroy R."/>
        </authorList>
    </citation>
    <scope>NUCLEOTIDE SEQUENCE</scope>
    <source>
        <strain evidence="6">A6-441</strain>
    </source>
</reference>
<gene>
    <name evidence="6" type="ORF">IAA47_08935</name>
</gene>
<dbReference type="Gene3D" id="3.30.1370.220">
    <property type="match status" value="1"/>
</dbReference>
<organism evidence="6 7">
    <name type="scientific">Candidatus Fusobacterium pullicola</name>
    <dbReference type="NCBI Taxonomy" id="2838601"/>
    <lineage>
        <taxon>Bacteria</taxon>
        <taxon>Fusobacteriati</taxon>
        <taxon>Fusobacteriota</taxon>
        <taxon>Fusobacteriia</taxon>
        <taxon>Fusobacteriales</taxon>
        <taxon>Fusobacteriaceae</taxon>
        <taxon>Fusobacterium</taxon>
    </lineage>
</organism>
<comment type="caution">
    <text evidence="6">The sequence shown here is derived from an EMBL/GenBank/DDBJ whole genome shotgun (WGS) entry which is preliminary data.</text>
</comment>
<dbReference type="Gene3D" id="2.60.40.4290">
    <property type="match status" value="1"/>
</dbReference>
<dbReference type="InterPro" id="IPR054564">
    <property type="entry name" value="Gp18_domIII_N"/>
</dbReference>
<dbReference type="Pfam" id="PF22671">
    <property type="entry name" value="Gp18_domIII_N"/>
    <property type="match status" value="1"/>
</dbReference>
<dbReference type="EMBL" id="JAHLFN010000076">
    <property type="protein sequence ID" value="MBU3843086.1"/>
    <property type="molecule type" value="Genomic_DNA"/>
</dbReference>
<dbReference type="Pfam" id="PF17482">
    <property type="entry name" value="Phage_sheath_1C"/>
    <property type="match status" value="1"/>
</dbReference>
<comment type="similarity">
    <text evidence="1">Belongs to the myoviridae tail sheath protein family.</text>
</comment>
<sequence length="435" mass="48155">MANGGGTFLSYNKVLPGSYINFVSAARATVNISDRGFAAIAMELDWGVEGEIFTVENGDFQTDTLKIFGYDYTHEKMKPLRDLFMKAQTVYMYRLNGGGTKAANTYATAKYSGTRGNDITIIVKTNVDEESKKDVTTMIGDIKVDVQTVTNSSELISNDYVDFKTSELTETAGEKLTGGTNLVSVTGTQHQEFLDLLESYSFNVVGCTAKDSIIQKLYINWTKRMRDEVGVKFQCVVYREAADYEGVINLQNKVSDDGAPENVLVYWLTGAEASCAVNATLTNTKYDGEYTIDTKYTQSQLEAGIKAGQLLFHNNAGEPYVLTDINSLTTITVEKNDDFTSNQVVRVLDQIGNDIALLFNKKHLGHTRNIESGREALWKDIVAHHEELERIQALENFDPKAVTVEKGPTKKSVIVNDPVTPVACMEILYMTVVVS</sequence>
<proteinExistence type="inferred from homology"/>
<dbReference type="Pfam" id="PF17481">
    <property type="entry name" value="Phage_sheath_domII"/>
    <property type="match status" value="1"/>
</dbReference>
<feature type="domain" description="Tail sheath protein C-terminal" evidence="4">
    <location>
        <begin position="334"/>
        <end position="434"/>
    </location>
</feature>
<evidence type="ECO:0000259" key="4">
    <source>
        <dbReference type="Pfam" id="PF17482"/>
    </source>
</evidence>
<dbReference type="Gene3D" id="3.30.360.90">
    <property type="match status" value="1"/>
</dbReference>
<dbReference type="Proteomes" id="UP000724657">
    <property type="component" value="Unassembled WGS sequence"/>
</dbReference>
<accession>A0A9E2NZH4</accession>
<dbReference type="Gene3D" id="3.40.50.11790">
    <property type="match status" value="1"/>
</dbReference>
<dbReference type="Gene3D" id="3.30.1490.360">
    <property type="match status" value="1"/>
</dbReference>
<evidence type="ECO:0000259" key="5">
    <source>
        <dbReference type="Pfam" id="PF22671"/>
    </source>
</evidence>
<dbReference type="AlphaFoldDB" id="A0A9E2NZH4"/>
<dbReference type="InterPro" id="IPR020287">
    <property type="entry name" value="Tail_sheath_C"/>
</dbReference>
<evidence type="ECO:0000259" key="2">
    <source>
        <dbReference type="Pfam" id="PF04984"/>
    </source>
</evidence>
<dbReference type="InterPro" id="IPR035089">
    <property type="entry name" value="Phage_sheath_subtilisin"/>
</dbReference>
<evidence type="ECO:0000256" key="1">
    <source>
        <dbReference type="ARBA" id="ARBA00008005"/>
    </source>
</evidence>
<evidence type="ECO:0000313" key="6">
    <source>
        <dbReference type="EMBL" id="MBU3843086.1"/>
    </source>
</evidence>
<protein>
    <submittedName>
        <fullName evidence="6">Phage tail sheath family protein</fullName>
    </submittedName>
</protein>
<dbReference type="Pfam" id="PF04984">
    <property type="entry name" value="Phage_sheath_1"/>
    <property type="match status" value="1"/>
</dbReference>
<evidence type="ECO:0000259" key="3">
    <source>
        <dbReference type="Pfam" id="PF17481"/>
    </source>
</evidence>
<feature type="domain" description="Tail sheath protein Gp18-like" evidence="5">
    <location>
        <begin position="35"/>
        <end position="95"/>
    </location>
</feature>
<evidence type="ECO:0000313" key="7">
    <source>
        <dbReference type="Proteomes" id="UP000724657"/>
    </source>
</evidence>
<dbReference type="InterPro" id="IPR035326">
    <property type="entry name" value="Beta_sandwich_Seath"/>
</dbReference>
<name>A0A9E2NZH4_9FUSO</name>
<feature type="domain" description="Phage tail sheath protein-like beta-sandwich" evidence="3">
    <location>
        <begin position="98"/>
        <end position="181"/>
    </location>
</feature>
<feature type="domain" description="Tail sheath protein subtilisin-like" evidence="2">
    <location>
        <begin position="185"/>
        <end position="327"/>
    </location>
</feature>
<reference evidence="6" key="1">
    <citation type="journal article" date="2021" name="PeerJ">
        <title>Extensive microbial diversity within the chicken gut microbiome revealed by metagenomics and culture.</title>
        <authorList>
            <person name="Gilroy R."/>
            <person name="Ravi A."/>
            <person name="Getino M."/>
            <person name="Pursley I."/>
            <person name="Horton D.L."/>
            <person name="Alikhan N.F."/>
            <person name="Baker D."/>
            <person name="Gharbi K."/>
            <person name="Hall N."/>
            <person name="Watson M."/>
            <person name="Adriaenssens E.M."/>
            <person name="Foster-Nyarko E."/>
            <person name="Jarju S."/>
            <person name="Secka A."/>
            <person name="Antonio M."/>
            <person name="Oren A."/>
            <person name="Chaudhuri R.R."/>
            <person name="La Ragione R."/>
            <person name="Hildebrand F."/>
            <person name="Pallen M.J."/>
        </authorList>
    </citation>
    <scope>NUCLEOTIDE SEQUENCE</scope>
    <source>
        <strain evidence="6">A6-441</strain>
    </source>
</reference>